<proteinExistence type="predicted"/>
<reference evidence="1 2" key="1">
    <citation type="submission" date="2024-09" db="EMBL/GenBank/DDBJ databases">
        <authorList>
            <person name="Sun Q."/>
            <person name="Mori K."/>
        </authorList>
    </citation>
    <scope>NUCLEOTIDE SEQUENCE [LARGE SCALE GENOMIC DNA]</scope>
    <source>
        <strain evidence="1 2">CCM 3426</strain>
    </source>
</reference>
<name>A0ABV5IWK7_9ACTN</name>
<organism evidence="1 2">
    <name type="scientific">Nonomuraea spiralis</name>
    <dbReference type="NCBI Taxonomy" id="46182"/>
    <lineage>
        <taxon>Bacteria</taxon>
        <taxon>Bacillati</taxon>
        <taxon>Actinomycetota</taxon>
        <taxon>Actinomycetes</taxon>
        <taxon>Streptosporangiales</taxon>
        <taxon>Streptosporangiaceae</taxon>
        <taxon>Nonomuraea</taxon>
    </lineage>
</organism>
<keyword evidence="2" id="KW-1185">Reference proteome</keyword>
<dbReference type="EMBL" id="JBHMEI010000083">
    <property type="protein sequence ID" value="MFB9208871.1"/>
    <property type="molecule type" value="Genomic_DNA"/>
</dbReference>
<gene>
    <name evidence="1" type="ORF">ACFFV7_47345</name>
</gene>
<dbReference type="Proteomes" id="UP001589647">
    <property type="component" value="Unassembled WGS sequence"/>
</dbReference>
<sequence length="162" mass="17708">MTAEPRRLTAVERRRAQLDLVLRYGDPYEQEAARTSTHFWIDPQRVVSQVALALHEEARTGRPRDGGAPVTGEDVEAALTAAVEARTAAELDELCLLHTARVRGVSWEQVAALLSSGISGGRITPDQARRRYAELKKRHPTDIILRASAAPLDTPTDAPAVP</sequence>
<dbReference type="RefSeq" id="WP_189654227.1">
    <property type="nucleotide sequence ID" value="NZ_BMRC01000064.1"/>
</dbReference>
<evidence type="ECO:0000313" key="2">
    <source>
        <dbReference type="Proteomes" id="UP001589647"/>
    </source>
</evidence>
<evidence type="ECO:0000313" key="1">
    <source>
        <dbReference type="EMBL" id="MFB9208871.1"/>
    </source>
</evidence>
<comment type="caution">
    <text evidence="1">The sequence shown here is derived from an EMBL/GenBank/DDBJ whole genome shotgun (WGS) entry which is preliminary data.</text>
</comment>
<protein>
    <submittedName>
        <fullName evidence="1">Uncharacterized protein</fullName>
    </submittedName>
</protein>
<accession>A0ABV5IWK7</accession>